<dbReference type="EMBL" id="JARBHB010000003">
    <property type="protein sequence ID" value="KAJ8889823.1"/>
    <property type="molecule type" value="Genomic_DNA"/>
</dbReference>
<proteinExistence type="predicted"/>
<keyword evidence="2" id="KW-1185">Reference proteome</keyword>
<dbReference type="Proteomes" id="UP001159363">
    <property type="component" value="Chromosome 3"/>
</dbReference>
<evidence type="ECO:0000313" key="2">
    <source>
        <dbReference type="Proteomes" id="UP001159363"/>
    </source>
</evidence>
<comment type="caution">
    <text evidence="1">The sequence shown here is derived from an EMBL/GenBank/DDBJ whole genome shotgun (WGS) entry which is preliminary data.</text>
</comment>
<sequence length="224" mass="25472">MPTVQGSGRKLANERSDETKIYGDSKYRCKYCELSLSCKIEITRTHLQKCSARNVKTTKEQKRDLNKPESMFYYAANVPFNVAKLDNFREMIQILRPGYKEPSAKGIGCELSDGVAQQIQLHMVEKVQNCSLTVTLTGWSNVNNDPIQTAMIYTGTESYLLKVYDAGSQKKMSVQYAVVIECQENSHSSIFAVFTDNENKMGKMWAILKENISSNQPWQFNTSF</sequence>
<accession>A0ABQ9I1F0</accession>
<organism evidence="1 2">
    <name type="scientific">Dryococelus australis</name>
    <dbReference type="NCBI Taxonomy" id="614101"/>
    <lineage>
        <taxon>Eukaryota</taxon>
        <taxon>Metazoa</taxon>
        <taxon>Ecdysozoa</taxon>
        <taxon>Arthropoda</taxon>
        <taxon>Hexapoda</taxon>
        <taxon>Insecta</taxon>
        <taxon>Pterygota</taxon>
        <taxon>Neoptera</taxon>
        <taxon>Polyneoptera</taxon>
        <taxon>Phasmatodea</taxon>
        <taxon>Verophasmatodea</taxon>
        <taxon>Anareolatae</taxon>
        <taxon>Phasmatidae</taxon>
        <taxon>Eurycanthinae</taxon>
        <taxon>Dryococelus</taxon>
    </lineage>
</organism>
<name>A0ABQ9I1F0_9NEOP</name>
<protein>
    <submittedName>
        <fullName evidence="1">Uncharacterized protein</fullName>
    </submittedName>
</protein>
<reference evidence="1 2" key="1">
    <citation type="submission" date="2023-02" db="EMBL/GenBank/DDBJ databases">
        <title>LHISI_Scaffold_Assembly.</title>
        <authorList>
            <person name="Stuart O.P."/>
            <person name="Cleave R."/>
            <person name="Magrath M.J.L."/>
            <person name="Mikheyev A.S."/>
        </authorList>
    </citation>
    <scope>NUCLEOTIDE SEQUENCE [LARGE SCALE GENOMIC DNA]</scope>
    <source>
        <strain evidence="1">Daus_M_001</strain>
        <tissue evidence="1">Leg muscle</tissue>
    </source>
</reference>
<evidence type="ECO:0000313" key="1">
    <source>
        <dbReference type="EMBL" id="KAJ8889823.1"/>
    </source>
</evidence>
<gene>
    <name evidence="1" type="ORF">PR048_009327</name>
</gene>